<dbReference type="STRING" id="112901.SAMN04488500_102165"/>
<dbReference type="EMBL" id="FWXI01000002">
    <property type="protein sequence ID" value="SMC39288.1"/>
    <property type="molecule type" value="Genomic_DNA"/>
</dbReference>
<dbReference type="Gene3D" id="3.90.550.10">
    <property type="entry name" value="Spore Coat Polysaccharide Biosynthesis Protein SpsA, Chain A"/>
    <property type="match status" value="1"/>
</dbReference>
<keyword evidence="1" id="KW-0472">Membrane</keyword>
<accession>A0A1W1YU82</accession>
<sequence>MTALPFISAMIVARNEECYIEQCFRSLLEQSYPADCYEVLIIDGFSTDKTLDIAKETEAKYAKCIDENNTDTSIKTETKVQIRYFSNPKLSLAAGWNLGIRNAQGDYVIRIDAHAYADKDYLFNSMRTMLSVKDAVCVGGAMNTETLTEKGEIIKEVLSSPFGVGGSKFRYMKEAGYVDTVAFGLYKKEVFERLGYFDEQLERTQDNDMHRRIRADGGKFYLNPEIKTTYYSRDSMSKMMKQGFMNGKWTMINFRRHPGKMAIRHFVPFGFVLSLLGCFALGFFSKSFLVLMLLGIVLHLSVGCYFAFERSKEMSHRLAIPFLFLMLHGSYGIGSLVGVFMPLRRNFSKNC</sequence>
<dbReference type="Proteomes" id="UP000192738">
    <property type="component" value="Unassembled WGS sequence"/>
</dbReference>
<keyword evidence="3" id="KW-0808">Transferase</keyword>
<dbReference type="Pfam" id="PF00535">
    <property type="entry name" value="Glycos_transf_2"/>
    <property type="match status" value="1"/>
</dbReference>
<evidence type="ECO:0000313" key="4">
    <source>
        <dbReference type="Proteomes" id="UP000192738"/>
    </source>
</evidence>
<evidence type="ECO:0000313" key="3">
    <source>
        <dbReference type="EMBL" id="SMC39288.1"/>
    </source>
</evidence>
<gene>
    <name evidence="3" type="ORF">SAMN04488500_102165</name>
</gene>
<dbReference type="InterPro" id="IPR001173">
    <property type="entry name" value="Glyco_trans_2-like"/>
</dbReference>
<keyword evidence="1" id="KW-0812">Transmembrane</keyword>
<dbReference type="InterPro" id="IPR029044">
    <property type="entry name" value="Nucleotide-diphossugar_trans"/>
</dbReference>
<evidence type="ECO:0000256" key="1">
    <source>
        <dbReference type="SAM" id="Phobius"/>
    </source>
</evidence>
<dbReference type="PANTHER" id="PTHR43685">
    <property type="entry name" value="GLYCOSYLTRANSFERASE"/>
    <property type="match status" value="1"/>
</dbReference>
<dbReference type="GO" id="GO:0016740">
    <property type="term" value="F:transferase activity"/>
    <property type="evidence" value="ECO:0007669"/>
    <property type="project" value="UniProtKB-KW"/>
</dbReference>
<protein>
    <submittedName>
        <fullName evidence="3">Glycosyltransferase, catalytic subunit of cellulose synthase and poly-beta-1,6-N-acetylglucosamine synthase</fullName>
    </submittedName>
</protein>
<feature type="transmembrane region" description="Helical" evidence="1">
    <location>
        <begin position="261"/>
        <end position="282"/>
    </location>
</feature>
<dbReference type="SUPFAM" id="SSF53448">
    <property type="entry name" value="Nucleotide-diphospho-sugar transferases"/>
    <property type="match status" value="1"/>
</dbReference>
<dbReference type="InterPro" id="IPR050834">
    <property type="entry name" value="Glycosyltransf_2"/>
</dbReference>
<dbReference type="CDD" id="cd02525">
    <property type="entry name" value="Succinoglycan_BP_ExoA"/>
    <property type="match status" value="1"/>
</dbReference>
<evidence type="ECO:0000259" key="2">
    <source>
        <dbReference type="Pfam" id="PF00535"/>
    </source>
</evidence>
<dbReference type="OrthoDB" id="9766971at2"/>
<organism evidence="3 4">
    <name type="scientific">Sporomusa malonica</name>
    <dbReference type="NCBI Taxonomy" id="112901"/>
    <lineage>
        <taxon>Bacteria</taxon>
        <taxon>Bacillati</taxon>
        <taxon>Bacillota</taxon>
        <taxon>Negativicutes</taxon>
        <taxon>Selenomonadales</taxon>
        <taxon>Sporomusaceae</taxon>
        <taxon>Sporomusa</taxon>
    </lineage>
</organism>
<feature type="transmembrane region" description="Helical" evidence="1">
    <location>
        <begin position="288"/>
        <end position="308"/>
    </location>
</feature>
<proteinExistence type="predicted"/>
<keyword evidence="4" id="KW-1185">Reference proteome</keyword>
<feature type="transmembrane region" description="Helical" evidence="1">
    <location>
        <begin position="320"/>
        <end position="341"/>
    </location>
</feature>
<dbReference type="PANTHER" id="PTHR43685:SF2">
    <property type="entry name" value="GLYCOSYLTRANSFERASE 2-LIKE DOMAIN-CONTAINING PROTEIN"/>
    <property type="match status" value="1"/>
</dbReference>
<dbReference type="RefSeq" id="WP_084574071.1">
    <property type="nucleotide sequence ID" value="NZ_CP155572.1"/>
</dbReference>
<name>A0A1W1YU82_9FIRM</name>
<feature type="domain" description="Glycosyltransferase 2-like" evidence="2">
    <location>
        <begin position="8"/>
        <end position="194"/>
    </location>
</feature>
<keyword evidence="1" id="KW-1133">Transmembrane helix</keyword>
<reference evidence="3 4" key="1">
    <citation type="submission" date="2017-04" db="EMBL/GenBank/DDBJ databases">
        <authorList>
            <person name="Afonso C.L."/>
            <person name="Miller P.J."/>
            <person name="Scott M.A."/>
            <person name="Spackman E."/>
            <person name="Goraichik I."/>
            <person name="Dimitrov K.M."/>
            <person name="Suarez D.L."/>
            <person name="Swayne D.E."/>
        </authorList>
    </citation>
    <scope>NUCLEOTIDE SEQUENCE [LARGE SCALE GENOMIC DNA]</scope>
    <source>
        <strain evidence="3 4">DSM 5090</strain>
    </source>
</reference>
<dbReference type="AlphaFoldDB" id="A0A1W1YU82"/>